<dbReference type="InterPro" id="IPR000504">
    <property type="entry name" value="RRM_dom"/>
</dbReference>
<sequence>MTSSLNMSLDDIIKSNKHSSRGTNSRGGAARNSGSGGPSRRFPDRSAGRKTPYIKPVEAPETVWKHDMFMSDDAEAYPVRAGPVSSVESGTKVFVSNLHYGVSNDDIKELFSGVGDLKQCSVHYDRSGRSKGTAEVIYSRRADAVEAIMKYNDVQLDGMPMKVEIVGNIMNRVGPPPSTRGMYGNQNGRPRSGQGRRGAMGRPLGGGRRGRIGRGQDRNHSEKTSAEDLDADLEKYHAEAMETN</sequence>
<evidence type="ECO:0000256" key="3">
    <source>
        <dbReference type="SAM" id="MobiDB-lite"/>
    </source>
</evidence>
<dbReference type="Pfam" id="PF00076">
    <property type="entry name" value="RRM_1"/>
    <property type="match status" value="1"/>
</dbReference>
<dbReference type="SMART" id="SM01218">
    <property type="entry name" value="FoP_duplication"/>
    <property type="match status" value="1"/>
</dbReference>
<feature type="compositionally biased region" description="Low complexity" evidence="3">
    <location>
        <begin position="24"/>
        <end position="33"/>
    </location>
</feature>
<dbReference type="KEGG" id="qsa:O6P43_006786"/>
<keyword evidence="6" id="KW-1185">Reference proteome</keyword>
<evidence type="ECO:0000313" key="6">
    <source>
        <dbReference type="Proteomes" id="UP001163823"/>
    </source>
</evidence>
<feature type="compositionally biased region" description="Gly residues" evidence="3">
    <location>
        <begin position="195"/>
        <end position="207"/>
    </location>
</feature>
<dbReference type="PROSITE" id="PS50102">
    <property type="entry name" value="RRM"/>
    <property type="match status" value="1"/>
</dbReference>
<evidence type="ECO:0000256" key="1">
    <source>
        <dbReference type="ARBA" id="ARBA00022884"/>
    </source>
</evidence>
<comment type="caution">
    <text evidence="5">The sequence shown here is derived from an EMBL/GenBank/DDBJ whole genome shotgun (WGS) entry which is preliminary data.</text>
</comment>
<dbReference type="Pfam" id="PF13865">
    <property type="entry name" value="FoP_duplication"/>
    <property type="match status" value="1"/>
</dbReference>
<dbReference type="EMBL" id="JARAOO010000003">
    <property type="protein sequence ID" value="KAJ7977101.1"/>
    <property type="molecule type" value="Genomic_DNA"/>
</dbReference>
<dbReference type="CDD" id="cd12680">
    <property type="entry name" value="RRM_THOC4"/>
    <property type="match status" value="1"/>
</dbReference>
<dbReference type="Proteomes" id="UP001163823">
    <property type="component" value="Chromosome 3"/>
</dbReference>
<keyword evidence="1 2" id="KW-0694">RNA-binding</keyword>
<dbReference type="GO" id="GO:0006406">
    <property type="term" value="P:mRNA export from nucleus"/>
    <property type="evidence" value="ECO:0007669"/>
    <property type="project" value="TreeGrafter"/>
</dbReference>
<dbReference type="InterPro" id="IPR035979">
    <property type="entry name" value="RBD_domain_sf"/>
</dbReference>
<dbReference type="GO" id="GO:0003729">
    <property type="term" value="F:mRNA binding"/>
    <property type="evidence" value="ECO:0007669"/>
    <property type="project" value="TreeGrafter"/>
</dbReference>
<feature type="region of interest" description="Disordered" evidence="3">
    <location>
        <begin position="173"/>
        <end position="244"/>
    </location>
</feature>
<dbReference type="PANTHER" id="PTHR19965:SF35">
    <property type="entry name" value="RNA ANNEALING PROTEIN YRA1"/>
    <property type="match status" value="1"/>
</dbReference>
<dbReference type="GO" id="GO:0005634">
    <property type="term" value="C:nucleus"/>
    <property type="evidence" value="ECO:0007669"/>
    <property type="project" value="TreeGrafter"/>
</dbReference>
<feature type="region of interest" description="Disordered" evidence="3">
    <location>
        <begin position="1"/>
        <end position="54"/>
    </location>
</feature>
<feature type="domain" description="RRM" evidence="4">
    <location>
        <begin position="91"/>
        <end position="168"/>
    </location>
</feature>
<accession>A0AAD7Q9X9</accession>
<protein>
    <submittedName>
        <fullName evidence="5">THO complex subunit 4A</fullName>
    </submittedName>
</protein>
<gene>
    <name evidence="5" type="ORF">O6P43_006786</name>
</gene>
<dbReference type="SMART" id="SM00360">
    <property type="entry name" value="RRM"/>
    <property type="match status" value="1"/>
</dbReference>
<dbReference type="InterPro" id="IPR012677">
    <property type="entry name" value="Nucleotide-bd_a/b_plait_sf"/>
</dbReference>
<evidence type="ECO:0000313" key="5">
    <source>
        <dbReference type="EMBL" id="KAJ7977101.1"/>
    </source>
</evidence>
<organism evidence="5 6">
    <name type="scientific">Quillaja saponaria</name>
    <name type="common">Soap bark tree</name>
    <dbReference type="NCBI Taxonomy" id="32244"/>
    <lineage>
        <taxon>Eukaryota</taxon>
        <taxon>Viridiplantae</taxon>
        <taxon>Streptophyta</taxon>
        <taxon>Embryophyta</taxon>
        <taxon>Tracheophyta</taxon>
        <taxon>Spermatophyta</taxon>
        <taxon>Magnoliopsida</taxon>
        <taxon>eudicotyledons</taxon>
        <taxon>Gunneridae</taxon>
        <taxon>Pentapetalae</taxon>
        <taxon>rosids</taxon>
        <taxon>fabids</taxon>
        <taxon>Fabales</taxon>
        <taxon>Quillajaceae</taxon>
        <taxon>Quillaja</taxon>
    </lineage>
</organism>
<feature type="compositionally biased region" description="Basic and acidic residues" evidence="3">
    <location>
        <begin position="214"/>
        <end position="244"/>
    </location>
</feature>
<evidence type="ECO:0000256" key="2">
    <source>
        <dbReference type="PROSITE-ProRule" id="PRU00176"/>
    </source>
</evidence>
<dbReference type="InterPro" id="IPR051229">
    <property type="entry name" value="ALYREF_mRNA_export"/>
</dbReference>
<proteinExistence type="predicted"/>
<dbReference type="PANTHER" id="PTHR19965">
    <property type="entry name" value="RNA AND EXPORT FACTOR BINDING PROTEIN"/>
    <property type="match status" value="1"/>
</dbReference>
<evidence type="ECO:0000259" key="4">
    <source>
        <dbReference type="PROSITE" id="PS50102"/>
    </source>
</evidence>
<dbReference type="AlphaFoldDB" id="A0AAD7Q9X9"/>
<dbReference type="InterPro" id="IPR025715">
    <property type="entry name" value="FoP_C"/>
</dbReference>
<reference evidence="5" key="1">
    <citation type="journal article" date="2023" name="Science">
        <title>Elucidation of the pathway for biosynthesis of saponin adjuvants from the soapbark tree.</title>
        <authorList>
            <person name="Reed J."/>
            <person name="Orme A."/>
            <person name="El-Demerdash A."/>
            <person name="Owen C."/>
            <person name="Martin L.B.B."/>
            <person name="Misra R.C."/>
            <person name="Kikuchi S."/>
            <person name="Rejzek M."/>
            <person name="Martin A.C."/>
            <person name="Harkess A."/>
            <person name="Leebens-Mack J."/>
            <person name="Louveau T."/>
            <person name="Stephenson M.J."/>
            <person name="Osbourn A."/>
        </authorList>
    </citation>
    <scope>NUCLEOTIDE SEQUENCE</scope>
    <source>
        <strain evidence="5">S10</strain>
    </source>
</reference>
<name>A0AAD7Q9X9_QUISA</name>
<dbReference type="SUPFAM" id="SSF54928">
    <property type="entry name" value="RNA-binding domain, RBD"/>
    <property type="match status" value="1"/>
</dbReference>
<dbReference type="Gene3D" id="3.30.70.330">
    <property type="match status" value="1"/>
</dbReference>